<dbReference type="EMBL" id="JAACJM010000059">
    <property type="protein sequence ID" value="KAF5354448.1"/>
    <property type="molecule type" value="Genomic_DNA"/>
</dbReference>
<evidence type="ECO:0000313" key="1">
    <source>
        <dbReference type="EMBL" id="KAF5354448.1"/>
    </source>
</evidence>
<dbReference type="Proteomes" id="UP000559256">
    <property type="component" value="Unassembled WGS sequence"/>
</dbReference>
<dbReference type="OrthoDB" id="2788229at2759"/>
<accession>A0A8H5FZK5</accession>
<name>A0A8H5FZK5_9AGAR</name>
<protein>
    <recommendedName>
        <fullName evidence="3">F-box domain-containing protein</fullName>
    </recommendedName>
</protein>
<comment type="caution">
    <text evidence="1">The sequence shown here is derived from an EMBL/GenBank/DDBJ whole genome shotgun (WGS) entry which is preliminary data.</text>
</comment>
<dbReference type="AlphaFoldDB" id="A0A8H5FZK5"/>
<reference evidence="1 2" key="1">
    <citation type="journal article" date="2020" name="ISME J.">
        <title>Uncovering the hidden diversity of litter-decomposition mechanisms in mushroom-forming fungi.</title>
        <authorList>
            <person name="Floudas D."/>
            <person name="Bentzer J."/>
            <person name="Ahren D."/>
            <person name="Johansson T."/>
            <person name="Persson P."/>
            <person name="Tunlid A."/>
        </authorList>
    </citation>
    <scope>NUCLEOTIDE SEQUENCE [LARGE SCALE GENOMIC DNA]</scope>
    <source>
        <strain evidence="1 2">CBS 291.85</strain>
    </source>
</reference>
<gene>
    <name evidence="1" type="ORF">D9758_012431</name>
</gene>
<proteinExistence type="predicted"/>
<evidence type="ECO:0008006" key="3">
    <source>
        <dbReference type="Google" id="ProtNLM"/>
    </source>
</evidence>
<evidence type="ECO:0000313" key="2">
    <source>
        <dbReference type="Proteomes" id="UP000559256"/>
    </source>
</evidence>
<sequence length="479" mass="53617">MLPSELTDAVIDCLQDYPSDLQTCSLVCHDWLPRARTNLFHDFTFPPHNSTLSSDPDSKKTKMAVKAVVDVMTNMIDLATKFDLGSPIPALVKNLTVDGRGSRVLLDIYNTGFLSQLPFTGLLHISIYHCDSETYAYTPSQRCLQRKSLEGLLEKNLHLKSLGIRRVWFEWIDDLLGIVEDSTNVSHPHFRSLTLDTIDVVEMESGADLHVPLPISAWQNQGGVIGLNHAHGGAHAHVSTGLVHLPGSSTYLHISELKFLGNMPWLPIELLCTLANRLLDSSHPQDSDPEIAKPHSIGSVHTVSVFDVNTLDAYVGIFRTWGASISCLKVELRPVINDMHSPDAAKSFPVLDHVTHLELYTDIKTRKYDLKLEVFTSCMSKFLPHFPHLKKLSLVRVPASGHRDWRTARSSLSKTTSRLAWIEADTNHDQVLEDLSEAELQKALGLLRLSVKLEKSLKEILVELDERRSGMSFEYAIED</sequence>
<keyword evidence="2" id="KW-1185">Reference proteome</keyword>
<organism evidence="1 2">
    <name type="scientific">Tetrapyrgos nigripes</name>
    <dbReference type="NCBI Taxonomy" id="182062"/>
    <lineage>
        <taxon>Eukaryota</taxon>
        <taxon>Fungi</taxon>
        <taxon>Dikarya</taxon>
        <taxon>Basidiomycota</taxon>
        <taxon>Agaricomycotina</taxon>
        <taxon>Agaricomycetes</taxon>
        <taxon>Agaricomycetidae</taxon>
        <taxon>Agaricales</taxon>
        <taxon>Marasmiineae</taxon>
        <taxon>Marasmiaceae</taxon>
        <taxon>Tetrapyrgos</taxon>
    </lineage>
</organism>